<organism evidence="5 6">
    <name type="scientific">Actibacterium mucosum KCTC 23349</name>
    <dbReference type="NCBI Taxonomy" id="1454373"/>
    <lineage>
        <taxon>Bacteria</taxon>
        <taxon>Pseudomonadati</taxon>
        <taxon>Pseudomonadota</taxon>
        <taxon>Alphaproteobacteria</taxon>
        <taxon>Rhodobacterales</taxon>
        <taxon>Roseobacteraceae</taxon>
        <taxon>Actibacterium</taxon>
    </lineage>
</organism>
<dbReference type="Pfam" id="PF00155">
    <property type="entry name" value="Aminotran_1_2"/>
    <property type="match status" value="1"/>
</dbReference>
<evidence type="ECO:0000256" key="3">
    <source>
        <dbReference type="ARBA" id="ARBA00022898"/>
    </source>
</evidence>
<dbReference type="Gene3D" id="3.40.640.10">
    <property type="entry name" value="Type I PLP-dependent aspartate aminotransferase-like (Major domain)"/>
    <property type="match status" value="1"/>
</dbReference>
<dbReference type="SUPFAM" id="SSF53383">
    <property type="entry name" value="PLP-dependent transferases"/>
    <property type="match status" value="1"/>
</dbReference>
<keyword evidence="6" id="KW-1185">Reference proteome</keyword>
<evidence type="ECO:0000313" key="5">
    <source>
        <dbReference type="EMBL" id="KAJ57079.1"/>
    </source>
</evidence>
<dbReference type="InterPro" id="IPR015421">
    <property type="entry name" value="PyrdxlP-dep_Trfase_major"/>
</dbReference>
<keyword evidence="3" id="KW-0663">Pyridoxal phosphate</keyword>
<name>A0A037ZLV1_9RHOB</name>
<dbReference type="RefSeq" id="WP_035255300.1">
    <property type="nucleotide sequence ID" value="NZ_JFKE01000001.1"/>
</dbReference>
<keyword evidence="2" id="KW-0808">Transferase</keyword>
<dbReference type="GO" id="GO:0009102">
    <property type="term" value="P:biotin biosynthetic process"/>
    <property type="evidence" value="ECO:0007669"/>
    <property type="project" value="TreeGrafter"/>
</dbReference>
<dbReference type="Gene3D" id="3.90.1150.10">
    <property type="entry name" value="Aspartate Aminotransferase, domain 1"/>
    <property type="match status" value="1"/>
</dbReference>
<dbReference type="GO" id="GO:0030170">
    <property type="term" value="F:pyridoxal phosphate binding"/>
    <property type="evidence" value="ECO:0007669"/>
    <property type="project" value="InterPro"/>
</dbReference>
<dbReference type="PANTHER" id="PTHR13693:SF100">
    <property type="entry name" value="8-AMINO-7-OXONONANOATE SYNTHASE"/>
    <property type="match status" value="1"/>
</dbReference>
<dbReference type="InterPro" id="IPR004839">
    <property type="entry name" value="Aminotransferase_I/II_large"/>
</dbReference>
<dbReference type="EMBL" id="JFKE01000001">
    <property type="protein sequence ID" value="KAJ57079.1"/>
    <property type="molecule type" value="Genomic_DNA"/>
</dbReference>
<dbReference type="STRING" id="1454373.ACMU_00890"/>
<dbReference type="InterPro" id="IPR015424">
    <property type="entry name" value="PyrdxlP-dep_Trfase"/>
</dbReference>
<gene>
    <name evidence="5" type="ORF">ACMU_00890</name>
</gene>
<evidence type="ECO:0000256" key="1">
    <source>
        <dbReference type="ARBA" id="ARBA00001933"/>
    </source>
</evidence>
<evidence type="ECO:0000259" key="4">
    <source>
        <dbReference type="Pfam" id="PF00155"/>
    </source>
</evidence>
<dbReference type="Proteomes" id="UP000026249">
    <property type="component" value="Unassembled WGS sequence"/>
</dbReference>
<dbReference type="OrthoDB" id="9807157at2"/>
<reference evidence="5 6" key="1">
    <citation type="submission" date="2014-03" db="EMBL/GenBank/DDBJ databases">
        <title>Draft Genome Sequence of Actibacterium mucosum KCTC 23349, a Marine Alphaproteobacterium with Complex Ionic Requirements Isolated from Mediterranean Seawater at Malvarrosa Beach, Valencia, Spain.</title>
        <authorList>
            <person name="Arahal D.R."/>
            <person name="Shao Z."/>
            <person name="Lai Q."/>
            <person name="Pujalte M.J."/>
        </authorList>
    </citation>
    <scope>NUCLEOTIDE SEQUENCE [LARGE SCALE GENOMIC DNA]</scope>
    <source>
        <strain evidence="5 6">KCTC 23349</strain>
    </source>
</reference>
<feature type="domain" description="Aminotransferase class I/classII large" evidence="4">
    <location>
        <begin position="30"/>
        <end position="368"/>
    </location>
</feature>
<dbReference type="InterPro" id="IPR015422">
    <property type="entry name" value="PyrdxlP-dep_Trfase_small"/>
</dbReference>
<dbReference type="PANTHER" id="PTHR13693">
    <property type="entry name" value="CLASS II AMINOTRANSFERASE/8-AMINO-7-OXONONANOATE SYNTHASE"/>
    <property type="match status" value="1"/>
</dbReference>
<proteinExistence type="predicted"/>
<evidence type="ECO:0000313" key="6">
    <source>
        <dbReference type="Proteomes" id="UP000026249"/>
    </source>
</evidence>
<evidence type="ECO:0000256" key="2">
    <source>
        <dbReference type="ARBA" id="ARBA00022679"/>
    </source>
</evidence>
<dbReference type="AlphaFoldDB" id="A0A037ZLV1"/>
<sequence>MSVLDPHRRALEALDARGRLRRLQPRAGADFASNDYLGLANSDLLRDAARAALDRGVGTGAGASRLLRGNDPEHAALEAEAAQVFGTQAALYLANGFTANMALFSSLPRQGDLILHDALIHASAHDGMRLGPATTQAFAHNDADAAETALRTWRAAGGDGRVWIAIEALYSMDGDFAPIDEFVALADRHDAMLVVDEAHATGLYGPDGRGLSHPFASRENVVSLHTCGKALGSSGALICGAEPLIDTLINRARGFIYSTAPAPLNAAITRAALGTLVADDPRRMAALQLGGVARSEAARLCGTQPGNSQIIPVIIGDDKRCMRIAQTMQEAGFDVRGIRPPTVPRGTARLRISVTPHVDAATITAMFETLANALQAEAA</sequence>
<comment type="caution">
    <text evidence="5">The sequence shown here is derived from an EMBL/GenBank/DDBJ whole genome shotgun (WGS) entry which is preliminary data.</text>
</comment>
<protein>
    <submittedName>
        <fullName evidence="5">8-amino-7-oxononanoate synthase</fullName>
    </submittedName>
</protein>
<comment type="cofactor">
    <cofactor evidence="1">
        <name>pyridoxal 5'-phosphate</name>
        <dbReference type="ChEBI" id="CHEBI:597326"/>
    </cofactor>
</comment>
<dbReference type="InterPro" id="IPR050087">
    <property type="entry name" value="AON_synthase_class-II"/>
</dbReference>
<dbReference type="GO" id="GO:0008710">
    <property type="term" value="F:8-amino-7-oxononanoate synthase activity"/>
    <property type="evidence" value="ECO:0007669"/>
    <property type="project" value="TreeGrafter"/>
</dbReference>
<accession>A0A037ZLV1</accession>